<dbReference type="InterPro" id="IPR020843">
    <property type="entry name" value="ER"/>
</dbReference>
<dbReference type="Gene3D" id="3.90.180.10">
    <property type="entry name" value="Medium-chain alcohol dehydrogenases, catalytic domain"/>
    <property type="match status" value="1"/>
</dbReference>
<dbReference type="RefSeq" id="XP_018078045.1">
    <property type="nucleotide sequence ID" value="XM_018208685.1"/>
</dbReference>
<dbReference type="Gene3D" id="3.40.50.720">
    <property type="entry name" value="NAD(P)-binding Rossmann-like Domain"/>
    <property type="match status" value="1"/>
</dbReference>
<dbReference type="EMBL" id="KQ947404">
    <property type="protein sequence ID" value="KUJ23690.1"/>
    <property type="molecule type" value="Genomic_DNA"/>
</dbReference>
<dbReference type="GO" id="GO:0016651">
    <property type="term" value="F:oxidoreductase activity, acting on NAD(P)H"/>
    <property type="evidence" value="ECO:0007669"/>
    <property type="project" value="InterPro"/>
</dbReference>
<dbReference type="SUPFAM" id="SSF51735">
    <property type="entry name" value="NAD(P)-binding Rossmann-fold domains"/>
    <property type="match status" value="1"/>
</dbReference>
<dbReference type="InParanoid" id="A0A194XTP5"/>
<dbReference type="Proteomes" id="UP000070700">
    <property type="component" value="Unassembled WGS sequence"/>
</dbReference>
<evidence type="ECO:0000256" key="1">
    <source>
        <dbReference type="ARBA" id="ARBA00008072"/>
    </source>
</evidence>
<evidence type="ECO:0000256" key="2">
    <source>
        <dbReference type="ARBA" id="ARBA00023002"/>
    </source>
</evidence>
<dbReference type="InterPro" id="IPR013154">
    <property type="entry name" value="ADH-like_N"/>
</dbReference>
<accession>A0A194XTP5</accession>
<dbReference type="InterPro" id="IPR047122">
    <property type="entry name" value="Trans-enoyl_RdTase-like"/>
</dbReference>
<protein>
    <submittedName>
        <fullName evidence="4">GroES-like protein</fullName>
    </submittedName>
</protein>
<dbReference type="PANTHER" id="PTHR45348:SF2">
    <property type="entry name" value="ZINC-TYPE ALCOHOL DEHYDROGENASE-LIKE PROTEIN C2E1P3.01"/>
    <property type="match status" value="1"/>
</dbReference>
<dbReference type="InterPro" id="IPR011032">
    <property type="entry name" value="GroES-like_sf"/>
</dbReference>
<proteinExistence type="inferred from homology"/>
<comment type="similarity">
    <text evidence="1">Belongs to the zinc-containing alcohol dehydrogenase family.</text>
</comment>
<dbReference type="Pfam" id="PF08240">
    <property type="entry name" value="ADH_N"/>
    <property type="match status" value="1"/>
</dbReference>
<evidence type="ECO:0000313" key="4">
    <source>
        <dbReference type="EMBL" id="KUJ23690.1"/>
    </source>
</evidence>
<dbReference type="GeneID" id="28818411"/>
<dbReference type="OrthoDB" id="48317at2759"/>
<dbReference type="AlphaFoldDB" id="A0A194XTP5"/>
<dbReference type="SMART" id="SM00829">
    <property type="entry name" value="PKS_ER"/>
    <property type="match status" value="1"/>
</dbReference>
<gene>
    <name evidence="4" type="ORF">LY89DRAFT_573392</name>
</gene>
<evidence type="ECO:0000313" key="5">
    <source>
        <dbReference type="Proteomes" id="UP000070700"/>
    </source>
</evidence>
<sequence length="350" mass="37802">MPPTNKAAWLLTYENPSLVVKEAPYTFPSTNQIVVRAHAVSINPVDAAIPFRGAVVFPWLKLPFILGSDISGEIVELGPGVENLKVGDRVVGQCLAWQHNNPVEGAYQEYVVMQQNMVCKIPDEIPYEEAAVLPLCLATAACGLFEKRFLGLEFPSFEPREQGKTVMIWGGSTSVGCNAVQLAVAAGYEVFSTASPKNFEMVKKLGAKMVFDHNSATAVEEIVAALKGKTIAGAYAIGAPTSDRNGFSAGEACLEIVKRSEGRKFAAMAMHGPAELAPEGVEAKFVTGEQFKTNEVGKMIYGEYLPRALKERKFLCMPEAVVVGNGLEKIQEAFEVQKKGVSAKKIVVTL</sequence>
<dbReference type="KEGG" id="psco:LY89DRAFT_573392"/>
<organism evidence="4 5">
    <name type="scientific">Mollisia scopiformis</name>
    <name type="common">Conifer needle endophyte fungus</name>
    <name type="synonym">Phialocephala scopiformis</name>
    <dbReference type="NCBI Taxonomy" id="149040"/>
    <lineage>
        <taxon>Eukaryota</taxon>
        <taxon>Fungi</taxon>
        <taxon>Dikarya</taxon>
        <taxon>Ascomycota</taxon>
        <taxon>Pezizomycotina</taxon>
        <taxon>Leotiomycetes</taxon>
        <taxon>Helotiales</taxon>
        <taxon>Mollisiaceae</taxon>
        <taxon>Mollisia</taxon>
    </lineage>
</organism>
<keyword evidence="5" id="KW-1185">Reference proteome</keyword>
<dbReference type="PANTHER" id="PTHR45348">
    <property type="entry name" value="HYPOTHETICAL OXIDOREDUCTASE (EUROFUNG)"/>
    <property type="match status" value="1"/>
</dbReference>
<dbReference type="SUPFAM" id="SSF50129">
    <property type="entry name" value="GroES-like"/>
    <property type="match status" value="1"/>
</dbReference>
<dbReference type="InterPro" id="IPR036291">
    <property type="entry name" value="NAD(P)-bd_dom_sf"/>
</dbReference>
<evidence type="ECO:0000259" key="3">
    <source>
        <dbReference type="SMART" id="SM00829"/>
    </source>
</evidence>
<reference evidence="4 5" key="1">
    <citation type="submission" date="2015-10" db="EMBL/GenBank/DDBJ databases">
        <title>Full genome of DAOMC 229536 Phialocephala scopiformis, a fungal endophyte of spruce producing the potent anti-insectan compound rugulosin.</title>
        <authorList>
            <consortium name="DOE Joint Genome Institute"/>
            <person name="Walker A.K."/>
            <person name="Frasz S.L."/>
            <person name="Seifert K.A."/>
            <person name="Miller J.D."/>
            <person name="Mondo S.J."/>
            <person name="Labutti K."/>
            <person name="Lipzen A."/>
            <person name="Dockter R."/>
            <person name="Kennedy M."/>
            <person name="Grigoriev I.V."/>
            <person name="Spatafora J.W."/>
        </authorList>
    </citation>
    <scope>NUCLEOTIDE SEQUENCE [LARGE SCALE GENOMIC DNA]</scope>
    <source>
        <strain evidence="4 5">CBS 120377</strain>
    </source>
</reference>
<keyword evidence="2" id="KW-0560">Oxidoreductase</keyword>
<dbReference type="CDD" id="cd08249">
    <property type="entry name" value="enoyl_reductase_like"/>
    <property type="match status" value="1"/>
</dbReference>
<feature type="domain" description="Enoyl reductase (ER)" evidence="3">
    <location>
        <begin position="15"/>
        <end position="348"/>
    </location>
</feature>
<name>A0A194XTP5_MOLSC</name>